<dbReference type="PANTHER" id="PTHR13710">
    <property type="entry name" value="DNA HELICASE RECQ FAMILY MEMBER"/>
    <property type="match status" value="1"/>
</dbReference>
<feature type="domain" description="DEAD/DEAH-box helicase" evidence="2">
    <location>
        <begin position="33"/>
        <end position="108"/>
    </location>
</feature>
<dbReference type="GO" id="GO:0009378">
    <property type="term" value="F:four-way junction helicase activity"/>
    <property type="evidence" value="ECO:0007669"/>
    <property type="project" value="TreeGrafter"/>
</dbReference>
<dbReference type="GO" id="GO:0003676">
    <property type="term" value="F:nucleic acid binding"/>
    <property type="evidence" value="ECO:0007669"/>
    <property type="project" value="InterPro"/>
</dbReference>
<comment type="similarity">
    <text evidence="1">Belongs to the helicase family. RecQ subfamily.</text>
</comment>
<evidence type="ECO:0000256" key="1">
    <source>
        <dbReference type="ARBA" id="ARBA00005446"/>
    </source>
</evidence>
<dbReference type="PANTHER" id="PTHR13710:SF157">
    <property type="entry name" value="DNA HELICASE"/>
    <property type="match status" value="1"/>
</dbReference>
<dbReference type="GO" id="GO:0005524">
    <property type="term" value="F:ATP binding"/>
    <property type="evidence" value="ECO:0007669"/>
    <property type="project" value="InterPro"/>
</dbReference>
<dbReference type="EnsemblMetazoa" id="G14922.1">
    <property type="protein sequence ID" value="G14922.1:cds"/>
    <property type="gene ID" value="G14922"/>
</dbReference>
<reference evidence="3" key="1">
    <citation type="submission" date="2022-08" db="UniProtKB">
        <authorList>
            <consortium name="EnsemblMetazoa"/>
        </authorList>
    </citation>
    <scope>IDENTIFICATION</scope>
    <source>
        <strain evidence="3">05x7-T-G4-1.051#20</strain>
    </source>
</reference>
<dbReference type="Gene3D" id="3.40.50.300">
    <property type="entry name" value="P-loop containing nucleotide triphosphate hydrolases"/>
    <property type="match status" value="1"/>
</dbReference>
<protein>
    <recommendedName>
        <fullName evidence="2">DEAD/DEAH-box helicase domain-containing protein</fullName>
    </recommendedName>
</protein>
<dbReference type="InterPro" id="IPR011545">
    <property type="entry name" value="DEAD/DEAH_box_helicase_dom"/>
</dbReference>
<dbReference type="GO" id="GO:0000724">
    <property type="term" value="P:double-strand break repair via homologous recombination"/>
    <property type="evidence" value="ECO:0007669"/>
    <property type="project" value="TreeGrafter"/>
</dbReference>
<dbReference type="GO" id="GO:0005694">
    <property type="term" value="C:chromosome"/>
    <property type="evidence" value="ECO:0007669"/>
    <property type="project" value="TreeGrafter"/>
</dbReference>
<dbReference type="InterPro" id="IPR027417">
    <property type="entry name" value="P-loop_NTPase"/>
</dbReference>
<proteinExistence type="inferred from homology"/>
<name>A0A8W8IQ13_MAGGI</name>
<sequence>MAASSIMSIQCDFDEALEFAKEFVNINFELKEKQIQTLKSIYEGHDTMAVLPTGFGKSIIFQLLPFLFQRKLGQQQPMISFIVTPLNSIMQDQVRSLTKLGINACYLNIEGTGVKTFVAVKSPVRYPRMRFHRRTSQQRYFDVHGNCDATETISTSSANNHSTMQRRAKNYLYMDQWEYKNDLLRNLWSKGIINIEEMQRKNESP</sequence>
<evidence type="ECO:0000313" key="4">
    <source>
        <dbReference type="Proteomes" id="UP000005408"/>
    </source>
</evidence>
<organism evidence="3 4">
    <name type="scientific">Magallana gigas</name>
    <name type="common">Pacific oyster</name>
    <name type="synonym">Crassostrea gigas</name>
    <dbReference type="NCBI Taxonomy" id="29159"/>
    <lineage>
        <taxon>Eukaryota</taxon>
        <taxon>Metazoa</taxon>
        <taxon>Spiralia</taxon>
        <taxon>Lophotrochozoa</taxon>
        <taxon>Mollusca</taxon>
        <taxon>Bivalvia</taxon>
        <taxon>Autobranchia</taxon>
        <taxon>Pteriomorphia</taxon>
        <taxon>Ostreida</taxon>
        <taxon>Ostreoidea</taxon>
        <taxon>Ostreidae</taxon>
        <taxon>Magallana</taxon>
    </lineage>
</organism>
<dbReference type="Proteomes" id="UP000005408">
    <property type="component" value="Unassembled WGS sequence"/>
</dbReference>
<dbReference type="SUPFAM" id="SSF52540">
    <property type="entry name" value="P-loop containing nucleoside triphosphate hydrolases"/>
    <property type="match status" value="1"/>
</dbReference>
<evidence type="ECO:0000313" key="3">
    <source>
        <dbReference type="EnsemblMetazoa" id="G14922.1:cds"/>
    </source>
</evidence>
<dbReference type="GO" id="GO:0043138">
    <property type="term" value="F:3'-5' DNA helicase activity"/>
    <property type="evidence" value="ECO:0007669"/>
    <property type="project" value="TreeGrafter"/>
</dbReference>
<dbReference type="GO" id="GO:0005737">
    <property type="term" value="C:cytoplasm"/>
    <property type="evidence" value="ECO:0007669"/>
    <property type="project" value="TreeGrafter"/>
</dbReference>
<dbReference type="AlphaFoldDB" id="A0A8W8IQ13"/>
<dbReference type="GO" id="GO:0005654">
    <property type="term" value="C:nucleoplasm"/>
    <property type="evidence" value="ECO:0007669"/>
    <property type="project" value="TreeGrafter"/>
</dbReference>
<dbReference type="Pfam" id="PF00270">
    <property type="entry name" value="DEAD"/>
    <property type="match status" value="1"/>
</dbReference>
<dbReference type="GO" id="GO:0000723">
    <property type="term" value="P:telomere maintenance"/>
    <property type="evidence" value="ECO:0007669"/>
    <property type="project" value="TreeGrafter"/>
</dbReference>
<evidence type="ECO:0000259" key="2">
    <source>
        <dbReference type="Pfam" id="PF00270"/>
    </source>
</evidence>
<accession>A0A8W8IQ13</accession>
<keyword evidence="4" id="KW-1185">Reference proteome</keyword>